<dbReference type="EMBL" id="CP000852">
    <property type="protein sequence ID" value="ABW01381.1"/>
    <property type="molecule type" value="Genomic_DNA"/>
</dbReference>
<dbReference type="STRING" id="397948.Cmaq_0537"/>
<dbReference type="GeneID" id="5709833"/>
<dbReference type="OrthoDB" id="386279at2157"/>
<evidence type="ECO:0000313" key="2">
    <source>
        <dbReference type="EMBL" id="ABW01381.1"/>
    </source>
</evidence>
<dbReference type="KEGG" id="cma:Cmaq_0537"/>
<sequence>MDYCRLTLILMIITGMALIITTGYLPLIPLAALLPLLLLIKPKYCEYTTLSLAALLPLALLPSQGPLPLSLGLIEELLYASLLITRLTRAGELTMILNMVLSIALFTLYYFTDAWKPLVDYVVSLIPLTSGQIIGISLLNSMMLTVVSIIIIDYALLRVWLKRTI</sequence>
<dbReference type="RefSeq" id="WP_012185601.1">
    <property type="nucleotide sequence ID" value="NC_009954.1"/>
</dbReference>
<name>A8MC75_CALMQ</name>
<organism evidence="2 3">
    <name type="scientific">Caldivirga maquilingensis (strain ATCC 700844 / DSM 13496 / JCM 10307 / IC-167)</name>
    <dbReference type="NCBI Taxonomy" id="397948"/>
    <lineage>
        <taxon>Archaea</taxon>
        <taxon>Thermoproteota</taxon>
        <taxon>Thermoprotei</taxon>
        <taxon>Thermoproteales</taxon>
        <taxon>Thermoproteaceae</taxon>
        <taxon>Caldivirga</taxon>
    </lineage>
</organism>
<keyword evidence="1" id="KW-0812">Transmembrane</keyword>
<accession>A8MC75</accession>
<feature type="transmembrane region" description="Helical" evidence="1">
    <location>
        <begin position="132"/>
        <end position="157"/>
    </location>
</feature>
<keyword evidence="1" id="KW-0472">Membrane</keyword>
<evidence type="ECO:0000256" key="1">
    <source>
        <dbReference type="SAM" id="Phobius"/>
    </source>
</evidence>
<proteinExistence type="predicted"/>
<dbReference type="Proteomes" id="UP000001137">
    <property type="component" value="Chromosome"/>
</dbReference>
<dbReference type="AlphaFoldDB" id="A8MC75"/>
<keyword evidence="3" id="KW-1185">Reference proteome</keyword>
<feature type="transmembrane region" description="Helical" evidence="1">
    <location>
        <begin position="96"/>
        <end position="112"/>
    </location>
</feature>
<dbReference type="HOGENOM" id="CLU_1607063_0_0_2"/>
<evidence type="ECO:0000313" key="3">
    <source>
        <dbReference type="Proteomes" id="UP000001137"/>
    </source>
</evidence>
<feature type="transmembrane region" description="Helical" evidence="1">
    <location>
        <begin position="44"/>
        <end position="61"/>
    </location>
</feature>
<reference evidence="2 3" key="1">
    <citation type="submission" date="2007-10" db="EMBL/GenBank/DDBJ databases">
        <title>Complete sequence of Caldivirga maquilingensis IC-167.</title>
        <authorList>
            <consortium name="US DOE Joint Genome Institute"/>
            <person name="Copeland A."/>
            <person name="Lucas S."/>
            <person name="Lapidus A."/>
            <person name="Barry K."/>
            <person name="Glavina del Rio T."/>
            <person name="Dalin E."/>
            <person name="Tice H."/>
            <person name="Pitluck S."/>
            <person name="Saunders E."/>
            <person name="Brettin T."/>
            <person name="Bruce D."/>
            <person name="Detter J.C."/>
            <person name="Han C."/>
            <person name="Schmutz J."/>
            <person name="Larimer F."/>
            <person name="Land M."/>
            <person name="Hauser L."/>
            <person name="Kyrpides N."/>
            <person name="Ivanova N."/>
            <person name="Biddle J.F."/>
            <person name="Zhang Z."/>
            <person name="Fitz-Gibbon S.T."/>
            <person name="Lowe T.M."/>
            <person name="Saltikov C."/>
            <person name="House C.H."/>
            <person name="Richardson P."/>
        </authorList>
    </citation>
    <scope>NUCLEOTIDE SEQUENCE [LARGE SCALE GENOMIC DNA]</scope>
    <source>
        <strain evidence="3">ATCC 700844 / DSM 13496 / JCM 10307 / IC-167</strain>
    </source>
</reference>
<gene>
    <name evidence="2" type="ordered locus">Cmaq_0537</name>
</gene>
<feature type="transmembrane region" description="Helical" evidence="1">
    <location>
        <begin position="6"/>
        <end position="37"/>
    </location>
</feature>
<protein>
    <submittedName>
        <fullName evidence="2">Uncharacterized protein</fullName>
    </submittedName>
</protein>
<keyword evidence="1" id="KW-1133">Transmembrane helix</keyword>